<dbReference type="Pfam" id="PF09860">
    <property type="entry name" value="DUF2087"/>
    <property type="match status" value="1"/>
</dbReference>
<feature type="domain" description="DUF2087" evidence="1">
    <location>
        <begin position="25"/>
        <end position="84"/>
    </location>
</feature>
<dbReference type="AlphaFoldDB" id="A0A381UD72"/>
<name>A0A381UD72_9ZZZZ</name>
<dbReference type="InterPro" id="IPR018656">
    <property type="entry name" value="DUF2087"/>
</dbReference>
<accession>A0A381UD72</accession>
<dbReference type="EMBL" id="UINC01006169">
    <property type="protein sequence ID" value="SVA25904.1"/>
    <property type="molecule type" value="Genomic_DNA"/>
</dbReference>
<organism evidence="2">
    <name type="scientific">marine metagenome</name>
    <dbReference type="NCBI Taxonomy" id="408172"/>
    <lineage>
        <taxon>unclassified sequences</taxon>
        <taxon>metagenomes</taxon>
        <taxon>ecological metagenomes</taxon>
    </lineage>
</organism>
<reference evidence="2" key="1">
    <citation type="submission" date="2018-05" db="EMBL/GenBank/DDBJ databases">
        <authorList>
            <person name="Lanie J.A."/>
            <person name="Ng W.-L."/>
            <person name="Kazmierczak K.M."/>
            <person name="Andrzejewski T.M."/>
            <person name="Davidsen T.M."/>
            <person name="Wayne K.J."/>
            <person name="Tettelin H."/>
            <person name="Glass J.I."/>
            <person name="Rusch D."/>
            <person name="Podicherti R."/>
            <person name="Tsui H.-C.T."/>
            <person name="Winkler M.E."/>
        </authorList>
    </citation>
    <scope>NUCLEOTIDE SEQUENCE</scope>
</reference>
<sequence length="115" mass="13301">MSVLEINPSYYRKLFAQWTSNHASLPEFPEDPKQRLVALHFVMMAFEEGVDYSEEDLNQGIRDRNLFATDHVQIRLSLINNGFLIQIKGNLSDSYRPSRLYLNKANWDPSIPGIS</sequence>
<protein>
    <recommendedName>
        <fullName evidence="1">DUF2087 domain-containing protein</fullName>
    </recommendedName>
</protein>
<evidence type="ECO:0000259" key="1">
    <source>
        <dbReference type="Pfam" id="PF09860"/>
    </source>
</evidence>
<evidence type="ECO:0000313" key="2">
    <source>
        <dbReference type="EMBL" id="SVA25904.1"/>
    </source>
</evidence>
<proteinExistence type="predicted"/>
<gene>
    <name evidence="2" type="ORF">METZ01_LOCUS78758</name>
</gene>